<dbReference type="Gene3D" id="2.60.120.560">
    <property type="entry name" value="Exo-inulinase, domain 1"/>
    <property type="match status" value="1"/>
</dbReference>
<name>I8I654_9GAMM</name>
<evidence type="ECO:0000259" key="5">
    <source>
        <dbReference type="Pfam" id="PF00251"/>
    </source>
</evidence>
<dbReference type="GO" id="GO:0005737">
    <property type="term" value="C:cytoplasm"/>
    <property type="evidence" value="ECO:0007669"/>
    <property type="project" value="TreeGrafter"/>
</dbReference>
<dbReference type="AlphaFoldDB" id="I8I654"/>
<evidence type="ECO:0000313" key="7">
    <source>
        <dbReference type="EMBL" id="EIT72151.1"/>
    </source>
</evidence>
<dbReference type="InterPro" id="IPR013189">
    <property type="entry name" value="Glyco_hydro_32_C"/>
</dbReference>
<comment type="caution">
    <text evidence="7">The sequence shown here is derived from an EMBL/GenBank/DDBJ whole genome shotgun (WGS) entry which is preliminary data.</text>
</comment>
<dbReference type="Pfam" id="PF08244">
    <property type="entry name" value="Glyco_hydro_32C"/>
    <property type="match status" value="1"/>
</dbReference>
<evidence type="ECO:0000313" key="8">
    <source>
        <dbReference type="Proteomes" id="UP000003704"/>
    </source>
</evidence>
<feature type="domain" description="Glycosyl hydrolase family 32 N-terminal" evidence="5">
    <location>
        <begin position="1"/>
        <end position="238"/>
    </location>
</feature>
<dbReference type="InterPro" id="IPR001362">
    <property type="entry name" value="Glyco_hydro_32"/>
</dbReference>
<dbReference type="GO" id="GO:0004575">
    <property type="term" value="F:sucrose alpha-glucosidase activity"/>
    <property type="evidence" value="ECO:0007669"/>
    <property type="project" value="TreeGrafter"/>
</dbReference>
<organism evidence="7 8">
    <name type="scientific">Hydrocarboniphaga effusa AP103</name>
    <dbReference type="NCBI Taxonomy" id="1172194"/>
    <lineage>
        <taxon>Bacteria</taxon>
        <taxon>Pseudomonadati</taxon>
        <taxon>Pseudomonadota</taxon>
        <taxon>Gammaproteobacteria</taxon>
        <taxon>Nevskiales</taxon>
        <taxon>Nevskiaceae</taxon>
        <taxon>Hydrocarboniphaga</taxon>
    </lineage>
</organism>
<evidence type="ECO:0000256" key="3">
    <source>
        <dbReference type="ARBA" id="ARBA00023295"/>
    </source>
</evidence>
<dbReference type="PANTHER" id="PTHR42800:SF1">
    <property type="entry name" value="EXOINULINASE INUD (AFU_ORTHOLOGUE AFUA_5G00480)"/>
    <property type="match status" value="1"/>
</dbReference>
<dbReference type="PANTHER" id="PTHR42800">
    <property type="entry name" value="EXOINULINASE INUD (AFU_ORTHOLOGUE AFUA_5G00480)"/>
    <property type="match status" value="1"/>
</dbReference>
<dbReference type="InterPro" id="IPR023296">
    <property type="entry name" value="Glyco_hydro_beta-prop_sf"/>
</dbReference>
<accession>I8I654</accession>
<dbReference type="Gene3D" id="2.115.10.20">
    <property type="entry name" value="Glycosyl hydrolase domain, family 43"/>
    <property type="match status" value="2"/>
</dbReference>
<dbReference type="STRING" id="1172194.WQQ_22880"/>
<dbReference type="InterPro" id="IPR013148">
    <property type="entry name" value="Glyco_hydro_32_N"/>
</dbReference>
<dbReference type="GO" id="GO:0005987">
    <property type="term" value="P:sucrose catabolic process"/>
    <property type="evidence" value="ECO:0007669"/>
    <property type="project" value="TreeGrafter"/>
</dbReference>
<dbReference type="SUPFAM" id="SSF75005">
    <property type="entry name" value="Arabinanase/levansucrase/invertase"/>
    <property type="match status" value="1"/>
</dbReference>
<gene>
    <name evidence="7" type="ORF">WQQ_22880</name>
</gene>
<dbReference type="Proteomes" id="UP000003704">
    <property type="component" value="Unassembled WGS sequence"/>
</dbReference>
<dbReference type="InterPro" id="IPR013320">
    <property type="entry name" value="ConA-like_dom_sf"/>
</dbReference>
<reference evidence="7 8" key="1">
    <citation type="journal article" date="2012" name="J. Bacteriol.">
        <title>Genome Sequence of n-Alkane-Degrading Hydrocarboniphaga effusa Strain AP103T (ATCC BAA-332T).</title>
        <authorList>
            <person name="Chang H.K."/>
            <person name="Zylstra G.J."/>
            <person name="Chae J.C."/>
        </authorList>
    </citation>
    <scope>NUCLEOTIDE SEQUENCE [LARGE SCALE GENOMIC DNA]</scope>
    <source>
        <strain evidence="7 8">AP103</strain>
    </source>
</reference>
<evidence type="ECO:0000256" key="1">
    <source>
        <dbReference type="ARBA" id="ARBA00009902"/>
    </source>
</evidence>
<feature type="domain" description="Glycosyl hydrolase family 32 C-terminal" evidence="6">
    <location>
        <begin position="494"/>
        <end position="619"/>
    </location>
</feature>
<dbReference type="EMBL" id="AKGD01000001">
    <property type="protein sequence ID" value="EIT72151.1"/>
    <property type="molecule type" value="Genomic_DNA"/>
</dbReference>
<protein>
    <recommendedName>
        <fullName evidence="9">Levanase</fullName>
    </recommendedName>
</protein>
<keyword evidence="3 4" id="KW-0326">Glycosidase</keyword>
<keyword evidence="2 4" id="KW-0378">Hydrolase</keyword>
<comment type="similarity">
    <text evidence="1 4">Belongs to the glycosyl hydrolase 32 family.</text>
</comment>
<evidence type="ECO:0008006" key="9">
    <source>
        <dbReference type="Google" id="ProtNLM"/>
    </source>
</evidence>
<evidence type="ECO:0000256" key="2">
    <source>
        <dbReference type="ARBA" id="ARBA00022801"/>
    </source>
</evidence>
<dbReference type="SMART" id="SM00640">
    <property type="entry name" value="Glyco_32"/>
    <property type="match status" value="1"/>
</dbReference>
<proteinExistence type="inferred from homology"/>
<dbReference type="SUPFAM" id="SSF49899">
    <property type="entry name" value="Concanavalin A-like lectins/glucanases"/>
    <property type="match status" value="1"/>
</dbReference>
<dbReference type="CDD" id="cd18622">
    <property type="entry name" value="GH32_Inu-like"/>
    <property type="match status" value="1"/>
</dbReference>
<dbReference type="Pfam" id="PF00251">
    <property type="entry name" value="Glyco_hydro_32N"/>
    <property type="match status" value="2"/>
</dbReference>
<dbReference type="PATRIC" id="fig|1172194.4.peg.2210"/>
<evidence type="ECO:0000259" key="6">
    <source>
        <dbReference type="Pfam" id="PF08244"/>
    </source>
</evidence>
<evidence type="ECO:0000256" key="4">
    <source>
        <dbReference type="RuleBase" id="RU362110"/>
    </source>
</evidence>
<keyword evidence="8" id="KW-1185">Reference proteome</keyword>
<feature type="domain" description="Glycosyl hydrolase family 32 N-terminal" evidence="5">
    <location>
        <begin position="391"/>
        <end position="454"/>
    </location>
</feature>
<sequence length="630" mass="69296">MNDPNGMVFHAGEYHLFYQYNPYGNTWGPMHWGHAISPDMVHWENFPIALFPDRHGAMFSGSAVVDQNNTSGLGTEGNPAMVALFTYHDAIAESAGRKDFQAQGMAYSLDKGRTWVKFAGNPVLPNPGIQDFRDPKVSWFEPQKKWIMTLAVSDHVSFYSSKDLKTWTHESDFGEQWGGHGGVWECPDLIEMPVEGEGTKKTVLVVSLNPGGPNGGSGTQYFVGHFDGHAFTLDREFQKRLAITPSAQRMGSAFDPFSDVQWKASGNAFAAEAALRPPLSIRSSKDIPDATGVLRSRPFKIEKRNINFQIGGGRYPGIAGMQLLVDDVVVRTETGRNNDLAEHPVTVNWDVSAWIGKSATLEIVDGVGGDWGYTEVSDIRFSDKPASIKPVIAAWLDYGTDNYAGVSWAGVPRSDGRTLMVGWMNNWEYAQKLPTEGWRGAMTLPRELKLSRGKQGLELISVPVKELQVLRAERVELASGPIGEPIELLDQLNARSSGQFELNIDVDLRGTKALDLVLSSKAGEKTTFRIDRSSGQYKLDRSLSGVTKFSHPFNAIQTAPMADAGKKISLQIFVDRSSIEIFVDGGRTVFTSLLFPTAVYDSAVLSADGETTLLSAQAYELRSIWEGTSR</sequence>